<comment type="caution">
    <text evidence="2">The sequence shown here is derived from an EMBL/GenBank/DDBJ whole genome shotgun (WGS) entry which is preliminary data.</text>
</comment>
<evidence type="ECO:0000313" key="3">
    <source>
        <dbReference type="Proteomes" id="UP000193234"/>
    </source>
</evidence>
<protein>
    <submittedName>
        <fullName evidence="2">Recombinase</fullName>
    </submittedName>
</protein>
<feature type="region of interest" description="Disordered" evidence="1">
    <location>
        <begin position="126"/>
        <end position="171"/>
    </location>
</feature>
<reference evidence="2 3" key="1">
    <citation type="journal article" date="2016" name="Eur. J. Clin. Microbiol. Infect. Dis.">
        <title>Whole genome sequencing as a tool for phylogenetic analysis of clinical strains of Mitis group streptococci.</title>
        <authorList>
            <person name="Rasmussen L.H."/>
            <person name="Dargis R."/>
            <person name="Hojholt K."/>
            <person name="Christensen J.J."/>
            <person name="Skovgaard O."/>
            <person name="Justesen U.S."/>
            <person name="Rosenvinge F.S."/>
            <person name="Moser C."/>
            <person name="Lukjancenko O."/>
            <person name="Rasmussen S."/>
            <person name="Nielsen X.C."/>
        </authorList>
    </citation>
    <scope>NUCLEOTIDE SEQUENCE [LARGE SCALE GENOMIC DNA]</scope>
    <source>
        <strain evidence="2 3">RH_12363_08</strain>
    </source>
</reference>
<proteinExistence type="predicted"/>
<evidence type="ECO:0000313" key="2">
    <source>
        <dbReference type="EMBL" id="ORO99126.1"/>
    </source>
</evidence>
<evidence type="ECO:0000256" key="1">
    <source>
        <dbReference type="SAM" id="MobiDB-lite"/>
    </source>
</evidence>
<dbReference type="Proteomes" id="UP000193234">
    <property type="component" value="Unassembled WGS sequence"/>
</dbReference>
<dbReference type="InterPro" id="IPR007499">
    <property type="entry name" value="ERF_bacteria_virus"/>
</dbReference>
<gene>
    <name evidence="2" type="ORF">B7696_06670</name>
</gene>
<feature type="compositionally biased region" description="Basic and acidic residues" evidence="1">
    <location>
        <begin position="126"/>
        <end position="135"/>
    </location>
</feature>
<feature type="compositionally biased region" description="Polar residues" evidence="1">
    <location>
        <begin position="136"/>
        <end position="159"/>
    </location>
</feature>
<name>A0A1X1KI29_STRMT</name>
<dbReference type="AlphaFoldDB" id="A0A1X1KI29"/>
<dbReference type="Pfam" id="PF04404">
    <property type="entry name" value="ERF"/>
    <property type="match status" value="1"/>
</dbReference>
<sequence length="236" mass="25606">MVTKQQSPIFVTLQSIQQSLVAPKGQYNSFGKYSYRSAEDILEALKPILKEHDAVLILQDGIVQIGDRYYVEATATLYAVGETIGTTAYAREDDSKKGMDGSQVTGAASSYARKYALNGLFMIDDNKDPDTDEYHNQNSQAGRTSQKPAQKTNSQQKQPANAPAKSNGAKTITGAQAKAIRTELKNMAEATGSPAATIGKWFIDKMGVDKPESIPADRLKEAQKIIADAKKARGIE</sequence>
<accession>A0A1X1KI29</accession>
<dbReference type="EMBL" id="NCVJ01000020">
    <property type="protein sequence ID" value="ORO99126.1"/>
    <property type="molecule type" value="Genomic_DNA"/>
</dbReference>
<dbReference type="RefSeq" id="WP_084862844.1">
    <property type="nucleotide sequence ID" value="NZ_NCVJ01000020.1"/>
</dbReference>
<organism evidence="2 3">
    <name type="scientific">Streptococcus mitis</name>
    <dbReference type="NCBI Taxonomy" id="28037"/>
    <lineage>
        <taxon>Bacteria</taxon>
        <taxon>Bacillati</taxon>
        <taxon>Bacillota</taxon>
        <taxon>Bacilli</taxon>
        <taxon>Lactobacillales</taxon>
        <taxon>Streptococcaceae</taxon>
        <taxon>Streptococcus</taxon>
        <taxon>Streptococcus mitis group</taxon>
    </lineage>
</organism>